<dbReference type="PANTHER" id="PTHR48228:SF5">
    <property type="entry name" value="ALPHA-METHYLACYL-COA RACEMASE"/>
    <property type="match status" value="1"/>
</dbReference>
<dbReference type="InterPro" id="IPR003673">
    <property type="entry name" value="CoA-Trfase_fam_III"/>
</dbReference>
<dbReference type="Pfam" id="PF02515">
    <property type="entry name" value="CoA_transf_3"/>
    <property type="match status" value="1"/>
</dbReference>
<keyword evidence="2" id="KW-1185">Reference proteome</keyword>
<dbReference type="EC" id="2.8.3.15" evidence="1"/>
<reference evidence="2" key="1">
    <citation type="submission" date="2017-03" db="EMBL/GenBank/DDBJ databases">
        <authorList>
            <person name="Rodrigo-Torres L."/>
            <person name="Arahal R.D."/>
            <person name="Lucena T."/>
        </authorList>
    </citation>
    <scope>NUCLEOTIDE SEQUENCE [LARGE SCALE GENOMIC DNA]</scope>
    <source>
        <strain evidence="2">CECT 7751</strain>
    </source>
</reference>
<dbReference type="OrthoDB" id="7554803at2"/>
<accession>A0A1X7A569</accession>
<proteinExistence type="predicted"/>
<dbReference type="InterPro" id="IPR050509">
    <property type="entry name" value="CoA-transferase_III"/>
</dbReference>
<dbReference type="RefSeq" id="WP_085889803.1">
    <property type="nucleotide sequence ID" value="NZ_FWFN01000009.1"/>
</dbReference>
<dbReference type="AlphaFoldDB" id="A0A1X7A569"/>
<dbReference type="Gene3D" id="3.40.50.10540">
    <property type="entry name" value="Crotonobetainyl-coa:carnitine coa-transferase, domain 1"/>
    <property type="match status" value="1"/>
</dbReference>
<evidence type="ECO:0000313" key="2">
    <source>
        <dbReference type="Proteomes" id="UP000193963"/>
    </source>
</evidence>
<dbReference type="SUPFAM" id="SSF89796">
    <property type="entry name" value="CoA-transferase family III (CaiB/BaiF)"/>
    <property type="match status" value="1"/>
</dbReference>
<dbReference type="Gene3D" id="3.30.1540.10">
    <property type="entry name" value="formyl-coa transferase, domain 3"/>
    <property type="match status" value="1"/>
</dbReference>
<dbReference type="Proteomes" id="UP000193963">
    <property type="component" value="Unassembled WGS sequence"/>
</dbReference>
<protein>
    <submittedName>
        <fullName evidence="1">Succinyl-CoA:(R)-benzylsuccinate CoA-transferase subunit BbsE</fullName>
        <ecNumber evidence="1">2.8.3.15</ecNumber>
    </submittedName>
</protein>
<dbReference type="InterPro" id="IPR023606">
    <property type="entry name" value="CoA-Trfase_III_dom_1_sf"/>
</dbReference>
<name>A0A1X7A569_9RHOB</name>
<dbReference type="PANTHER" id="PTHR48228">
    <property type="entry name" value="SUCCINYL-COA--D-CITRAMALATE COA-TRANSFERASE"/>
    <property type="match status" value="1"/>
</dbReference>
<keyword evidence="1" id="KW-0808">Transferase</keyword>
<dbReference type="EMBL" id="FWFN01000009">
    <property type="protein sequence ID" value="SLN70942.1"/>
    <property type="molecule type" value="Genomic_DNA"/>
</dbReference>
<organism evidence="1 2">
    <name type="scientific">Pseudooceanicola marinus</name>
    <dbReference type="NCBI Taxonomy" id="396013"/>
    <lineage>
        <taxon>Bacteria</taxon>
        <taxon>Pseudomonadati</taxon>
        <taxon>Pseudomonadota</taxon>
        <taxon>Alphaproteobacteria</taxon>
        <taxon>Rhodobacterales</taxon>
        <taxon>Paracoccaceae</taxon>
        <taxon>Pseudooceanicola</taxon>
    </lineage>
</organism>
<dbReference type="InterPro" id="IPR044855">
    <property type="entry name" value="CoA-Trfase_III_dom3_sf"/>
</dbReference>
<dbReference type="GO" id="GO:0033877">
    <property type="term" value="F:succinyl-CoA:(R)-benzylsuccinate CoA-transferase activity"/>
    <property type="evidence" value="ECO:0007669"/>
    <property type="project" value="UniProtKB-EC"/>
</dbReference>
<gene>
    <name evidence="1" type="primary">bbsE</name>
    <name evidence="1" type="ORF">PSM7751_03781</name>
</gene>
<evidence type="ECO:0000313" key="1">
    <source>
        <dbReference type="EMBL" id="SLN70942.1"/>
    </source>
</evidence>
<sequence>MSDQTQATALLSGLKVVVLADRLVDFGGEMLARLGADVTLADTGEVTEIRQAAWHGGMRSSPASSIPLAELLAGADVLLDDRRRNPRPEVDALAASHPQLVHVVATAWPEGQPPRPATDLTLMAQSGLMHVIGTAEDPPLRLPGEQAYALTGIQVATAALMGLRARARTGRGQRIPVSALQSVTLANYREAVMYEWTGRIGRRVGNKLVRGASGVRQVWPCADGYVTWSMIDNPGMMRAVVRVMDEEGCAGELAGIVWEDILVADTDQQIIDRWQDIVGAFFARHTRAELGDWSLKLGWGLSPITKLAEVPDSPQMQARGIFVDTPQSKLTRGPLFAVHPEGQSA</sequence>